<accession>A0A2S3Z9H3</accession>
<name>A0A2S3Z9H3_9MICO</name>
<reference evidence="1 2" key="1">
    <citation type="submission" date="2018-01" db="EMBL/GenBank/DDBJ databases">
        <title>Cryobacterium sp. nov., from glaciers in China.</title>
        <authorList>
            <person name="Liu Q."/>
            <person name="Xin Y.-H."/>
        </authorList>
    </citation>
    <scope>NUCLEOTIDE SEQUENCE [LARGE SCALE GENOMIC DNA]</scope>
    <source>
        <strain evidence="1 2">TMB1-8</strain>
    </source>
</reference>
<dbReference type="Proteomes" id="UP000237104">
    <property type="component" value="Unassembled WGS sequence"/>
</dbReference>
<dbReference type="EMBL" id="PPXF01000056">
    <property type="protein sequence ID" value="POH62205.1"/>
    <property type="molecule type" value="Genomic_DNA"/>
</dbReference>
<evidence type="ECO:0000313" key="2">
    <source>
        <dbReference type="Proteomes" id="UP000237104"/>
    </source>
</evidence>
<evidence type="ECO:0000313" key="1">
    <source>
        <dbReference type="EMBL" id="POH62205.1"/>
    </source>
</evidence>
<sequence length="161" mass="17631">MMSPIEAAVVEAAIAYVRKPSAATFTVLDKATSALNHLRLHADYRKQIEAPEHRDGSIVVAGPRQSGKTTSAADWVRAGRTVNDEGDDVNSRMLLVLNGYMADELIHSGKLRKSEVHTHRLGRGIRDQTREYAVDETGQVLAHYLGLNREPALISVCTVDA</sequence>
<dbReference type="RefSeq" id="WP_103431550.1">
    <property type="nucleotide sequence ID" value="NZ_PPXF01000056.1"/>
</dbReference>
<protein>
    <submittedName>
        <fullName evidence="1">Uncharacterized protein</fullName>
    </submittedName>
</protein>
<proteinExistence type="predicted"/>
<dbReference type="AlphaFoldDB" id="A0A2S3Z9H3"/>
<comment type="caution">
    <text evidence="1">The sequence shown here is derived from an EMBL/GenBank/DDBJ whole genome shotgun (WGS) entry which is preliminary data.</text>
</comment>
<organism evidence="1 2">
    <name type="scientific">Cryobacterium zongtaii</name>
    <dbReference type="NCBI Taxonomy" id="1259217"/>
    <lineage>
        <taxon>Bacteria</taxon>
        <taxon>Bacillati</taxon>
        <taxon>Actinomycetota</taxon>
        <taxon>Actinomycetes</taxon>
        <taxon>Micrococcales</taxon>
        <taxon>Microbacteriaceae</taxon>
        <taxon>Cryobacterium</taxon>
    </lineage>
</organism>
<gene>
    <name evidence="1" type="ORF">C3B59_11820</name>
</gene>